<accession>A0A2S2PUG4</accession>
<gene>
    <name evidence="1" type="ORF">g.14053</name>
</gene>
<dbReference type="EMBL" id="GGMR01020470">
    <property type="protein sequence ID" value="MBY33089.1"/>
    <property type="molecule type" value="Transcribed_RNA"/>
</dbReference>
<organism evidence="1">
    <name type="scientific">Schizaphis graminum</name>
    <name type="common">Green bug aphid</name>
    <dbReference type="NCBI Taxonomy" id="13262"/>
    <lineage>
        <taxon>Eukaryota</taxon>
        <taxon>Metazoa</taxon>
        <taxon>Ecdysozoa</taxon>
        <taxon>Arthropoda</taxon>
        <taxon>Hexapoda</taxon>
        <taxon>Insecta</taxon>
        <taxon>Pterygota</taxon>
        <taxon>Neoptera</taxon>
        <taxon>Paraneoptera</taxon>
        <taxon>Hemiptera</taxon>
        <taxon>Sternorrhyncha</taxon>
        <taxon>Aphidomorpha</taxon>
        <taxon>Aphidoidea</taxon>
        <taxon>Aphididae</taxon>
        <taxon>Aphidini</taxon>
        <taxon>Schizaphis</taxon>
    </lineage>
</organism>
<reference evidence="1" key="1">
    <citation type="submission" date="2018-04" db="EMBL/GenBank/DDBJ databases">
        <title>Transcriptome of Schizaphis graminum biotype I.</title>
        <authorList>
            <person name="Scully E.D."/>
            <person name="Geib S.M."/>
            <person name="Palmer N.A."/>
            <person name="Koch K."/>
            <person name="Bradshaw J."/>
            <person name="Heng-Moss T."/>
            <person name="Sarath G."/>
        </authorList>
    </citation>
    <scope>NUCLEOTIDE SEQUENCE</scope>
</reference>
<dbReference type="AlphaFoldDB" id="A0A2S2PUG4"/>
<sequence length="123" mass="13821">MVSLKSSSGSQKTEEDKVSLQELLGDNTNVPLSGCKYIRLGNASYDNVRPLKVIFGSKDDAANLFTAFNETRRQGVSFPQDFRIIKDNTLLQRRQLRSCHMEHQVRMINIGLPMVNLGCLSSM</sequence>
<evidence type="ECO:0000313" key="1">
    <source>
        <dbReference type="EMBL" id="MBY33089.1"/>
    </source>
</evidence>
<protein>
    <submittedName>
        <fullName evidence="1">Uncharacterized protein</fullName>
    </submittedName>
</protein>
<name>A0A2S2PUG4_SCHGA</name>
<proteinExistence type="predicted"/>